<dbReference type="GO" id="GO:0009640">
    <property type="term" value="P:photomorphogenesis"/>
    <property type="evidence" value="ECO:0007669"/>
    <property type="project" value="TreeGrafter"/>
</dbReference>
<evidence type="ECO:0000256" key="3">
    <source>
        <dbReference type="ARBA" id="ARBA00022737"/>
    </source>
</evidence>
<gene>
    <name evidence="13" type="primary">LOC120255784</name>
</gene>
<dbReference type="Gene3D" id="3.30.160.60">
    <property type="entry name" value="Classic Zinc Finger"/>
    <property type="match status" value="1"/>
</dbReference>
<evidence type="ECO:0000256" key="5">
    <source>
        <dbReference type="ARBA" id="ARBA00022833"/>
    </source>
</evidence>
<organism evidence="12 13">
    <name type="scientific">Dioscorea cayennensis subsp. rotundata</name>
    <name type="common">White Guinea yam</name>
    <name type="synonym">Dioscorea rotundata</name>
    <dbReference type="NCBI Taxonomy" id="55577"/>
    <lineage>
        <taxon>Eukaryota</taxon>
        <taxon>Viridiplantae</taxon>
        <taxon>Streptophyta</taxon>
        <taxon>Embryophyta</taxon>
        <taxon>Tracheophyta</taxon>
        <taxon>Spermatophyta</taxon>
        <taxon>Magnoliopsida</taxon>
        <taxon>Liliopsida</taxon>
        <taxon>Dioscoreales</taxon>
        <taxon>Dioscoreaceae</taxon>
        <taxon>Dioscorea</taxon>
    </lineage>
</organism>
<evidence type="ECO:0000256" key="1">
    <source>
        <dbReference type="ARBA" id="ARBA00004123"/>
    </source>
</evidence>
<evidence type="ECO:0000256" key="7">
    <source>
        <dbReference type="ARBA" id="ARBA00023163"/>
    </source>
</evidence>
<evidence type="ECO:0000256" key="10">
    <source>
        <dbReference type="SAM" id="MobiDB-lite"/>
    </source>
</evidence>
<dbReference type="GO" id="GO:0005634">
    <property type="term" value="C:nucleus"/>
    <property type="evidence" value="ECO:0007669"/>
    <property type="project" value="UniProtKB-SubCell"/>
</dbReference>
<feature type="region of interest" description="Disordered" evidence="10">
    <location>
        <begin position="111"/>
        <end position="135"/>
    </location>
</feature>
<dbReference type="GO" id="GO:0006355">
    <property type="term" value="P:regulation of DNA-templated transcription"/>
    <property type="evidence" value="ECO:0007669"/>
    <property type="project" value="TreeGrafter"/>
</dbReference>
<dbReference type="AlphaFoldDB" id="A0AB40AY79"/>
<keyword evidence="12" id="KW-1185">Reference proteome</keyword>
<keyword evidence="3" id="KW-0677">Repeat</keyword>
<keyword evidence="8" id="KW-0539">Nucleus</keyword>
<keyword evidence="5" id="KW-0862">Zinc</keyword>
<dbReference type="PROSITE" id="PS50119">
    <property type="entry name" value="ZF_BBOX"/>
    <property type="match status" value="2"/>
</dbReference>
<evidence type="ECO:0000256" key="2">
    <source>
        <dbReference type="ARBA" id="ARBA00022723"/>
    </source>
</evidence>
<dbReference type="InterPro" id="IPR051979">
    <property type="entry name" value="B-box_zinc_finger"/>
</dbReference>
<dbReference type="PANTHER" id="PTHR31832:SF52">
    <property type="entry name" value="B-BOX ZINC FINGER PROTEIN 21"/>
    <property type="match status" value="1"/>
</dbReference>
<reference evidence="13" key="1">
    <citation type="submission" date="2025-08" db="UniProtKB">
        <authorList>
            <consortium name="RefSeq"/>
        </authorList>
    </citation>
    <scope>IDENTIFICATION</scope>
</reference>
<dbReference type="Pfam" id="PF00643">
    <property type="entry name" value="zf-B_box"/>
    <property type="match status" value="2"/>
</dbReference>
<protein>
    <submittedName>
        <fullName evidence="13">B-box zinc finger protein 20-like isoform X1</fullName>
    </submittedName>
</protein>
<dbReference type="GO" id="GO:0008270">
    <property type="term" value="F:zinc ion binding"/>
    <property type="evidence" value="ECO:0007669"/>
    <property type="project" value="UniProtKB-KW"/>
</dbReference>
<dbReference type="Proteomes" id="UP001515500">
    <property type="component" value="Unplaced"/>
</dbReference>
<dbReference type="InterPro" id="IPR000315">
    <property type="entry name" value="Znf_B-box"/>
</dbReference>
<evidence type="ECO:0000313" key="13">
    <source>
        <dbReference type="RefSeq" id="XP_039119493.1"/>
    </source>
</evidence>
<comment type="subcellular location">
    <subcellularLocation>
        <location evidence="1">Nucleus</location>
    </subcellularLocation>
</comment>
<keyword evidence="4 9" id="KW-0863">Zinc-finger</keyword>
<sequence>MKIQCDVCNHEPATLFCCADEAALCSSCDRHIHRANKLSIKHHRLPFLSPSPSSPSPLCDICQDKKAFIFCQQDRAIICRDCDAAIHTNNHLTENHSRFFLTGVRISSSPAPNSSSSSSSSDQPEKHTNATSTSSSSFSDYLIKTLPGWKVEDLLVDDAAEAAAAHFQVEDLADEIPSWAAPHVPQSPAICFSDAAAAVAAVKQVNSTTHSKRQASDDAFRVPQLSPAIAGGQNKRQRTSVAPFPTSSSFSYPLFWYH</sequence>
<dbReference type="SMART" id="SM00336">
    <property type="entry name" value="BBOX"/>
    <property type="match status" value="2"/>
</dbReference>
<accession>A0AB40AY79</accession>
<evidence type="ECO:0000259" key="11">
    <source>
        <dbReference type="PROSITE" id="PS50119"/>
    </source>
</evidence>
<dbReference type="GeneID" id="120255784"/>
<dbReference type="SUPFAM" id="SSF57845">
    <property type="entry name" value="B-box zinc-binding domain"/>
    <property type="match status" value="1"/>
</dbReference>
<evidence type="ECO:0000313" key="12">
    <source>
        <dbReference type="Proteomes" id="UP001515500"/>
    </source>
</evidence>
<name>A0AB40AY79_DIOCR</name>
<dbReference type="PANTHER" id="PTHR31832">
    <property type="entry name" value="B-BOX ZINC FINGER PROTEIN 22"/>
    <property type="match status" value="1"/>
</dbReference>
<feature type="domain" description="B box-type" evidence="11">
    <location>
        <begin position="1"/>
        <end position="47"/>
    </location>
</feature>
<proteinExistence type="predicted"/>
<evidence type="ECO:0000256" key="6">
    <source>
        <dbReference type="ARBA" id="ARBA00023015"/>
    </source>
</evidence>
<evidence type="ECO:0000256" key="9">
    <source>
        <dbReference type="PROSITE-ProRule" id="PRU00024"/>
    </source>
</evidence>
<keyword evidence="2" id="KW-0479">Metal-binding</keyword>
<dbReference type="InterPro" id="IPR049808">
    <property type="entry name" value="CONSTANS-like_Bbox1"/>
</dbReference>
<feature type="domain" description="B box-type" evidence="11">
    <location>
        <begin position="54"/>
        <end position="101"/>
    </location>
</feature>
<feature type="compositionally biased region" description="Low complexity" evidence="10">
    <location>
        <begin position="111"/>
        <end position="121"/>
    </location>
</feature>
<evidence type="ECO:0000256" key="8">
    <source>
        <dbReference type="ARBA" id="ARBA00023242"/>
    </source>
</evidence>
<keyword evidence="6" id="KW-0805">Transcription regulation</keyword>
<evidence type="ECO:0000256" key="4">
    <source>
        <dbReference type="ARBA" id="ARBA00022771"/>
    </source>
</evidence>
<keyword evidence="7" id="KW-0804">Transcription</keyword>
<dbReference type="CDD" id="cd19821">
    <property type="entry name" value="Bbox1_BBX-like"/>
    <property type="match status" value="2"/>
</dbReference>
<dbReference type="RefSeq" id="XP_039119493.1">
    <property type="nucleotide sequence ID" value="XM_039263559.1"/>
</dbReference>